<evidence type="ECO:0000256" key="4">
    <source>
        <dbReference type="ARBA" id="ARBA00023163"/>
    </source>
</evidence>
<evidence type="ECO:0000256" key="3">
    <source>
        <dbReference type="ARBA" id="ARBA00023082"/>
    </source>
</evidence>
<dbReference type="AlphaFoldDB" id="A0A316RKV7"/>
<dbReference type="GO" id="GO:0016987">
    <property type="term" value="F:sigma factor activity"/>
    <property type="evidence" value="ECO:0007669"/>
    <property type="project" value="UniProtKB-KW"/>
</dbReference>
<dbReference type="InterPro" id="IPR013249">
    <property type="entry name" value="RNA_pol_sigma70_r4_t2"/>
</dbReference>
<comment type="similarity">
    <text evidence="1">Belongs to the sigma-70 factor family. ECF subfamily.</text>
</comment>
<feature type="domain" description="RNA polymerase sigma factor 70 region 4 type 2" evidence="6">
    <location>
        <begin position="104"/>
        <end position="152"/>
    </location>
</feature>
<keyword evidence="4" id="KW-0804">Transcription</keyword>
<dbReference type="SUPFAM" id="SSF88659">
    <property type="entry name" value="Sigma3 and sigma4 domains of RNA polymerase sigma factors"/>
    <property type="match status" value="1"/>
</dbReference>
<proteinExistence type="inferred from homology"/>
<dbReference type="RefSeq" id="WP_009317047.1">
    <property type="nucleotide sequence ID" value="NZ_AP028032.1"/>
</dbReference>
<protein>
    <submittedName>
        <fullName evidence="7">RNA polymerase sigma factor</fullName>
    </submittedName>
</protein>
<evidence type="ECO:0000256" key="1">
    <source>
        <dbReference type="ARBA" id="ARBA00010641"/>
    </source>
</evidence>
<dbReference type="SUPFAM" id="SSF88946">
    <property type="entry name" value="Sigma2 domain of RNA polymerase sigma factors"/>
    <property type="match status" value="1"/>
</dbReference>
<dbReference type="PANTHER" id="PTHR43133">
    <property type="entry name" value="RNA POLYMERASE ECF-TYPE SIGMA FACTO"/>
    <property type="match status" value="1"/>
</dbReference>
<keyword evidence="3" id="KW-0731">Sigma factor</keyword>
<sequence length="163" mass="19156">MKFVNFVDELTRLQPFLYRFAYSLTKNHEAAKDLLQETLLKTLENREKFIEDTNLRAWMCAIMKNTFINDYRKLLLAHESVCRIDDLKSEPCMIDGTDANYDLEWINKVIAGMSKKNRIIFGLYLSSYQYDEIAEKLDIPLGTVKSQIHNIKISLKKQLKELI</sequence>
<comment type="caution">
    <text evidence="7">The sequence shown here is derived from an EMBL/GenBank/DDBJ whole genome shotgun (WGS) entry which is preliminary data.</text>
</comment>
<dbReference type="EMBL" id="DNWC01000103">
    <property type="protein sequence ID" value="HBJ08943.1"/>
    <property type="molecule type" value="Genomic_DNA"/>
</dbReference>
<dbReference type="InterPro" id="IPR039425">
    <property type="entry name" value="RNA_pol_sigma-70-like"/>
</dbReference>
<name>A0A316RKV7_9BACT</name>
<dbReference type="InterPro" id="IPR013325">
    <property type="entry name" value="RNA_pol_sigma_r2"/>
</dbReference>
<evidence type="ECO:0000259" key="6">
    <source>
        <dbReference type="Pfam" id="PF08281"/>
    </source>
</evidence>
<reference evidence="7 8" key="1">
    <citation type="journal article" date="2018" name="Nat. Biotechnol.">
        <title>A standardized bacterial taxonomy based on genome phylogeny substantially revises the tree of life.</title>
        <authorList>
            <person name="Parks D.H."/>
            <person name="Chuvochina M."/>
            <person name="Waite D.W."/>
            <person name="Rinke C."/>
            <person name="Skarshewski A."/>
            <person name="Chaumeil P.A."/>
            <person name="Hugenholtz P."/>
        </authorList>
    </citation>
    <scope>NUCLEOTIDE SEQUENCE [LARGE SCALE GENOMIC DNA]</scope>
    <source>
        <strain evidence="7">UBA11482</strain>
    </source>
</reference>
<dbReference type="InterPro" id="IPR013324">
    <property type="entry name" value="RNA_pol_sigma_r3/r4-like"/>
</dbReference>
<feature type="domain" description="RNA polymerase sigma-70 region 2" evidence="5">
    <location>
        <begin position="11"/>
        <end position="73"/>
    </location>
</feature>
<dbReference type="Proteomes" id="UP000262954">
    <property type="component" value="Unassembled WGS sequence"/>
</dbReference>
<keyword evidence="2" id="KW-0805">Transcription regulation</keyword>
<dbReference type="Gene3D" id="1.10.10.10">
    <property type="entry name" value="Winged helix-like DNA-binding domain superfamily/Winged helix DNA-binding domain"/>
    <property type="match status" value="1"/>
</dbReference>
<evidence type="ECO:0000256" key="2">
    <source>
        <dbReference type="ARBA" id="ARBA00023015"/>
    </source>
</evidence>
<accession>A0A316RKV7</accession>
<dbReference type="InterPro" id="IPR007627">
    <property type="entry name" value="RNA_pol_sigma70_r2"/>
</dbReference>
<dbReference type="Pfam" id="PF04542">
    <property type="entry name" value="Sigma70_r2"/>
    <property type="match status" value="1"/>
</dbReference>
<gene>
    <name evidence="7" type="ORF">DDY73_08040</name>
</gene>
<evidence type="ECO:0000313" key="8">
    <source>
        <dbReference type="Proteomes" id="UP000262954"/>
    </source>
</evidence>
<dbReference type="Gene3D" id="1.10.1740.10">
    <property type="match status" value="1"/>
</dbReference>
<dbReference type="PANTHER" id="PTHR43133:SF25">
    <property type="entry name" value="RNA POLYMERASE SIGMA FACTOR RFAY-RELATED"/>
    <property type="match status" value="1"/>
</dbReference>
<dbReference type="GO" id="GO:0003677">
    <property type="term" value="F:DNA binding"/>
    <property type="evidence" value="ECO:0007669"/>
    <property type="project" value="InterPro"/>
</dbReference>
<evidence type="ECO:0000313" key="7">
    <source>
        <dbReference type="EMBL" id="HBJ08943.1"/>
    </source>
</evidence>
<dbReference type="InterPro" id="IPR014284">
    <property type="entry name" value="RNA_pol_sigma-70_dom"/>
</dbReference>
<evidence type="ECO:0000259" key="5">
    <source>
        <dbReference type="Pfam" id="PF04542"/>
    </source>
</evidence>
<dbReference type="Pfam" id="PF08281">
    <property type="entry name" value="Sigma70_r4_2"/>
    <property type="match status" value="1"/>
</dbReference>
<dbReference type="InterPro" id="IPR036388">
    <property type="entry name" value="WH-like_DNA-bd_sf"/>
</dbReference>
<dbReference type="NCBIfam" id="TIGR02937">
    <property type="entry name" value="sigma70-ECF"/>
    <property type="match status" value="1"/>
</dbReference>
<dbReference type="GeneID" id="92927605"/>
<dbReference type="GO" id="GO:0006352">
    <property type="term" value="P:DNA-templated transcription initiation"/>
    <property type="evidence" value="ECO:0007669"/>
    <property type="project" value="InterPro"/>
</dbReference>
<organism evidence="7 8">
    <name type="scientific">Coprobacter fastidiosus</name>
    <dbReference type="NCBI Taxonomy" id="1099853"/>
    <lineage>
        <taxon>Bacteria</taxon>
        <taxon>Pseudomonadati</taxon>
        <taxon>Bacteroidota</taxon>
        <taxon>Bacteroidia</taxon>
        <taxon>Bacteroidales</taxon>
        <taxon>Barnesiellaceae</taxon>
        <taxon>Coprobacter</taxon>
    </lineage>
</organism>